<dbReference type="PATRIC" id="fig|999432.5.peg.2115"/>
<dbReference type="AlphaFoldDB" id="A0A0E2E3F3"/>
<accession>A0A0E2E3F3</accession>
<dbReference type="Proteomes" id="UP000011705">
    <property type="component" value="Chromosome"/>
</dbReference>
<sequence length="100" mass="11419">MNPEIWANNLFKEIKSKGNIDDVKKVYEMNLRLIKAGKTEDEVKIFLSSLEGLAKKYTKPLDNGSVLEKMDESQSAHQTNENVKKLLELIQQTKKELGLV</sequence>
<dbReference type="RefSeq" id="WP_002685426.1">
    <property type="nucleotide sequence ID" value="NZ_CM001795.1"/>
</dbReference>
<gene>
    <name evidence="1" type="ORF">HMPREF9726_02036</name>
</gene>
<comment type="caution">
    <text evidence="1">The sequence shown here is derived from an EMBL/GenBank/DDBJ whole genome shotgun (WGS) entry which is preliminary data.</text>
</comment>
<reference evidence="1" key="1">
    <citation type="submission" date="2012-01" db="EMBL/GenBank/DDBJ databases">
        <title>The Genome Sequence of Treponema denticola H-22.</title>
        <authorList>
            <consortium name="The Broad Institute Genome Sequencing Platform"/>
            <person name="Earl A."/>
            <person name="Ward D."/>
            <person name="Feldgarden M."/>
            <person name="Gevers D."/>
            <person name="Blanton J.M."/>
            <person name="Fenno C.J."/>
            <person name="Baranova O.V."/>
            <person name="Mathney J."/>
            <person name="Dewhirst F.E."/>
            <person name="Izard J."/>
            <person name="Young S.K."/>
            <person name="Zeng Q."/>
            <person name="Gargeya S."/>
            <person name="Fitzgerald M."/>
            <person name="Haas B."/>
            <person name="Abouelleil A."/>
            <person name="Alvarado L."/>
            <person name="Arachchi H.M."/>
            <person name="Berlin A."/>
            <person name="Chapman S.B."/>
            <person name="Gearin G."/>
            <person name="Goldberg J."/>
            <person name="Griggs A."/>
            <person name="Gujja S."/>
            <person name="Hansen M."/>
            <person name="Heiman D."/>
            <person name="Howarth C."/>
            <person name="Larimer J."/>
            <person name="Lui A."/>
            <person name="MacDonald P.J.P."/>
            <person name="McCowen C."/>
            <person name="Montmayeur A."/>
            <person name="Murphy C."/>
            <person name="Neiman D."/>
            <person name="Pearson M."/>
            <person name="Priest M."/>
            <person name="Roberts A."/>
            <person name="Saif S."/>
            <person name="Shea T."/>
            <person name="Sisk P."/>
            <person name="Stolte C."/>
            <person name="Sykes S."/>
            <person name="Wortman J."/>
            <person name="Nusbaum C."/>
            <person name="Birren B."/>
        </authorList>
    </citation>
    <scope>NUCLEOTIDE SEQUENCE [LARGE SCALE GENOMIC DNA]</scope>
    <source>
        <strain evidence="1">H-22</strain>
    </source>
</reference>
<organism evidence="1">
    <name type="scientific">Treponema denticola H-22</name>
    <dbReference type="NCBI Taxonomy" id="999432"/>
    <lineage>
        <taxon>Bacteria</taxon>
        <taxon>Pseudomonadati</taxon>
        <taxon>Spirochaetota</taxon>
        <taxon>Spirochaetia</taxon>
        <taxon>Spirochaetales</taxon>
        <taxon>Treponemataceae</taxon>
        <taxon>Treponema</taxon>
    </lineage>
</organism>
<proteinExistence type="predicted"/>
<dbReference type="HOGENOM" id="CLU_2304790_0_0_12"/>
<dbReference type="EMBL" id="AGDV01000020">
    <property type="protein sequence ID" value="EMB31656.1"/>
    <property type="molecule type" value="Genomic_DNA"/>
</dbReference>
<evidence type="ECO:0000313" key="1">
    <source>
        <dbReference type="EMBL" id="EMB31656.1"/>
    </source>
</evidence>
<protein>
    <submittedName>
        <fullName evidence="1">Uncharacterized protein</fullName>
    </submittedName>
</protein>
<name>A0A0E2E3F3_TREDN</name>